<feature type="domain" description="HTH arsR-type" evidence="4">
    <location>
        <begin position="241"/>
        <end position="327"/>
    </location>
</feature>
<dbReference type="InterPro" id="IPR001845">
    <property type="entry name" value="HTH_ArsR_DNA-bd_dom"/>
</dbReference>
<dbReference type="OrthoDB" id="3808065at2"/>
<keyword evidence="1" id="KW-0805">Transcription regulation</keyword>
<dbReference type="GO" id="GO:0003700">
    <property type="term" value="F:DNA-binding transcription factor activity"/>
    <property type="evidence" value="ECO:0007669"/>
    <property type="project" value="InterPro"/>
</dbReference>
<dbReference type="InterPro" id="IPR011991">
    <property type="entry name" value="ArsR-like_HTH"/>
</dbReference>
<dbReference type="InterPro" id="IPR036388">
    <property type="entry name" value="WH-like_DNA-bd_sf"/>
</dbReference>
<organism evidence="5 6">
    <name type="scientific">Kibdelosporangium phytohabitans</name>
    <dbReference type="NCBI Taxonomy" id="860235"/>
    <lineage>
        <taxon>Bacteria</taxon>
        <taxon>Bacillati</taxon>
        <taxon>Actinomycetota</taxon>
        <taxon>Actinomycetes</taxon>
        <taxon>Pseudonocardiales</taxon>
        <taxon>Pseudonocardiaceae</taxon>
        <taxon>Kibdelosporangium</taxon>
    </lineage>
</organism>
<evidence type="ECO:0000313" key="5">
    <source>
        <dbReference type="EMBL" id="ALG12536.1"/>
    </source>
</evidence>
<dbReference type="InterPro" id="IPR036390">
    <property type="entry name" value="WH_DNA-bd_sf"/>
</dbReference>
<dbReference type="SUPFAM" id="SSF46785">
    <property type="entry name" value="Winged helix' DNA-binding domain"/>
    <property type="match status" value="1"/>
</dbReference>
<dbReference type="InterPro" id="IPR000835">
    <property type="entry name" value="HTH_MarR-typ"/>
</dbReference>
<keyword evidence="2" id="KW-0238">DNA-binding</keyword>
<dbReference type="Proteomes" id="UP000063699">
    <property type="component" value="Chromosome"/>
</dbReference>
<keyword evidence="6" id="KW-1185">Reference proteome</keyword>
<dbReference type="CDD" id="cd00090">
    <property type="entry name" value="HTH_ARSR"/>
    <property type="match status" value="1"/>
</dbReference>
<dbReference type="KEGG" id="kphy:AOZ06_41800"/>
<evidence type="ECO:0000259" key="4">
    <source>
        <dbReference type="PROSITE" id="PS50987"/>
    </source>
</evidence>
<gene>
    <name evidence="5" type="ORF">AOZ06_41800</name>
</gene>
<evidence type="ECO:0000313" key="6">
    <source>
        <dbReference type="Proteomes" id="UP000063699"/>
    </source>
</evidence>
<evidence type="ECO:0000256" key="3">
    <source>
        <dbReference type="ARBA" id="ARBA00023163"/>
    </source>
</evidence>
<dbReference type="Gene3D" id="1.10.10.10">
    <property type="entry name" value="Winged helix-like DNA-binding domain superfamily/Winged helix DNA-binding domain"/>
    <property type="match status" value="1"/>
</dbReference>
<sequence length="327" mass="35924">MLRIHFTAADLVRIRVRAEPHPLWEVLLSIHMLQSGDGSLVFDAWRRQARLSIRPSATILAALARPKGYSPDFLTPTVDTADLDTALESLLGTEKSVLRADIERLATETTPPTWVVGIADGDLDAMRQLATSISRYHEDVLAPHWQAVRAHVRADRDKRAALTTDCGIEAMLTMLHPTMKWRAPVLEVEYPVDRDIHLEGRGLVLVPSFFCWRRPIALADPDRTQTLVYPVERELGWCEPLQGQHSAPRPESLSALLGRTRASVLRAIAEAPRVNTSQLAKTIGISVAGASQHATVLRDAGLVITHRSNGSAVHKLSSRGVSLLAAG</sequence>
<proteinExistence type="predicted"/>
<evidence type="ECO:0000256" key="2">
    <source>
        <dbReference type="ARBA" id="ARBA00023125"/>
    </source>
</evidence>
<accession>A0A0N9I3U9</accession>
<dbReference type="PANTHER" id="PTHR43132:SF8">
    <property type="entry name" value="HTH-TYPE TRANSCRIPTIONAL REGULATOR KMTR"/>
    <property type="match status" value="1"/>
</dbReference>
<dbReference type="AlphaFoldDB" id="A0A0N9I3U9"/>
<protein>
    <recommendedName>
        <fullName evidence="4">HTH arsR-type domain-containing protein</fullName>
    </recommendedName>
</protein>
<dbReference type="PANTHER" id="PTHR43132">
    <property type="entry name" value="ARSENICAL RESISTANCE OPERON REPRESSOR ARSR-RELATED"/>
    <property type="match status" value="1"/>
</dbReference>
<name>A0A0N9I3U9_9PSEU</name>
<dbReference type="EMBL" id="CP012752">
    <property type="protein sequence ID" value="ALG12536.1"/>
    <property type="molecule type" value="Genomic_DNA"/>
</dbReference>
<dbReference type="PROSITE" id="PS50987">
    <property type="entry name" value="HTH_ARSR_2"/>
    <property type="match status" value="1"/>
</dbReference>
<reference evidence="5 6" key="1">
    <citation type="submission" date="2015-07" db="EMBL/GenBank/DDBJ databases">
        <title>Genome sequencing of Kibdelosporangium phytohabitans.</title>
        <authorList>
            <person name="Qin S."/>
            <person name="Xing K."/>
        </authorList>
    </citation>
    <scope>NUCLEOTIDE SEQUENCE [LARGE SCALE GENOMIC DNA]</scope>
    <source>
        <strain evidence="5 6">KLBMP1111</strain>
    </source>
</reference>
<keyword evidence="3" id="KW-0804">Transcription</keyword>
<dbReference type="InterPro" id="IPR051011">
    <property type="entry name" value="Metal_resp_trans_reg"/>
</dbReference>
<dbReference type="Pfam" id="PF12802">
    <property type="entry name" value="MarR_2"/>
    <property type="match status" value="1"/>
</dbReference>
<dbReference type="GO" id="GO:0003677">
    <property type="term" value="F:DNA binding"/>
    <property type="evidence" value="ECO:0007669"/>
    <property type="project" value="UniProtKB-KW"/>
</dbReference>
<dbReference type="SMART" id="SM00418">
    <property type="entry name" value="HTH_ARSR"/>
    <property type="match status" value="1"/>
</dbReference>
<dbReference type="STRING" id="860235.AOZ06_41800"/>
<evidence type="ECO:0000256" key="1">
    <source>
        <dbReference type="ARBA" id="ARBA00023015"/>
    </source>
</evidence>